<dbReference type="InterPro" id="IPR029001">
    <property type="entry name" value="ITPase-like_fam"/>
</dbReference>
<dbReference type="PANTHER" id="PTHR43213:SF5">
    <property type="entry name" value="BIFUNCTIONAL DTTP_UTP PYROPHOSPHATASE_METHYLTRANSFERASE PROTEIN-RELATED"/>
    <property type="match status" value="1"/>
</dbReference>
<proteinExistence type="inferred from homology"/>
<dbReference type="EC" id="3.6.1.9" evidence="3"/>
<dbReference type="NCBIfam" id="TIGR00172">
    <property type="entry name" value="maf"/>
    <property type="match status" value="1"/>
</dbReference>
<evidence type="ECO:0000256" key="3">
    <source>
        <dbReference type="HAMAP-Rule" id="MF_00528"/>
    </source>
</evidence>
<dbReference type="PIRSF" id="PIRSF006305">
    <property type="entry name" value="Maf"/>
    <property type="match status" value="1"/>
</dbReference>
<dbReference type="GO" id="GO:0016787">
    <property type="term" value="F:hydrolase activity"/>
    <property type="evidence" value="ECO:0007669"/>
    <property type="project" value="UniProtKB-KW"/>
</dbReference>
<keyword evidence="5" id="KW-1185">Reference proteome</keyword>
<dbReference type="EMBL" id="JAWSTH010000037">
    <property type="protein sequence ID" value="MDW5595631.1"/>
    <property type="molecule type" value="Genomic_DNA"/>
</dbReference>
<comment type="cofactor">
    <cofactor evidence="1 3">
        <name>a divalent metal cation</name>
        <dbReference type="ChEBI" id="CHEBI:60240"/>
    </cofactor>
</comment>
<comment type="similarity">
    <text evidence="3">Belongs to the Maf family.</text>
</comment>
<dbReference type="RefSeq" id="WP_318598001.1">
    <property type="nucleotide sequence ID" value="NZ_JAWSTH010000037.1"/>
</dbReference>
<name>A0ABU4HQS6_9ACTN</name>
<evidence type="ECO:0000313" key="4">
    <source>
        <dbReference type="EMBL" id="MDW5595631.1"/>
    </source>
</evidence>
<gene>
    <name evidence="4" type="ORF">R7226_14875</name>
</gene>
<dbReference type="SUPFAM" id="SSF52972">
    <property type="entry name" value="ITPase-like"/>
    <property type="match status" value="1"/>
</dbReference>
<dbReference type="Pfam" id="PF02545">
    <property type="entry name" value="Maf"/>
    <property type="match status" value="1"/>
</dbReference>
<comment type="caution">
    <text evidence="4">The sequence shown here is derived from an EMBL/GenBank/DDBJ whole genome shotgun (WGS) entry which is preliminary data.</text>
</comment>
<dbReference type="Proteomes" id="UP001284601">
    <property type="component" value="Unassembled WGS sequence"/>
</dbReference>
<evidence type="ECO:0000256" key="1">
    <source>
        <dbReference type="ARBA" id="ARBA00001968"/>
    </source>
</evidence>
<feature type="active site" description="Proton acceptor" evidence="3">
    <location>
        <position position="69"/>
    </location>
</feature>
<comment type="subcellular location">
    <subcellularLocation>
        <location evidence="3">Cytoplasm</location>
    </subcellularLocation>
</comment>
<dbReference type="PANTHER" id="PTHR43213">
    <property type="entry name" value="BIFUNCTIONAL DTTP/UTP PYROPHOSPHATASE/METHYLTRANSFERASE PROTEIN-RELATED"/>
    <property type="match status" value="1"/>
</dbReference>
<organism evidence="4 5">
    <name type="scientific">Conexibacter stalactiti</name>
    <dbReference type="NCBI Taxonomy" id="1940611"/>
    <lineage>
        <taxon>Bacteria</taxon>
        <taxon>Bacillati</taxon>
        <taxon>Actinomycetota</taxon>
        <taxon>Thermoleophilia</taxon>
        <taxon>Solirubrobacterales</taxon>
        <taxon>Conexibacteraceae</taxon>
        <taxon>Conexibacter</taxon>
    </lineage>
</organism>
<dbReference type="InterPro" id="IPR003697">
    <property type="entry name" value="Maf-like"/>
</dbReference>
<comment type="function">
    <text evidence="3">Nucleoside triphosphate pyrophosphatase. May have a dual role in cell division arrest and in preventing the incorporation of modified nucleotides into cellular nucleic acids.</text>
</comment>
<comment type="caution">
    <text evidence="3">Lacks conserved residue(s) required for the propagation of feature annotation.</text>
</comment>
<dbReference type="CDD" id="cd00555">
    <property type="entry name" value="Maf"/>
    <property type="match status" value="1"/>
</dbReference>
<dbReference type="HAMAP" id="MF_00528">
    <property type="entry name" value="Maf"/>
    <property type="match status" value="1"/>
</dbReference>
<protein>
    <recommendedName>
        <fullName evidence="3">Nucleoside triphosphate pyrophosphatase</fullName>
        <ecNumber evidence="3">3.6.1.9</ecNumber>
    </recommendedName>
    <alternativeName>
        <fullName evidence="3">Nucleotide pyrophosphatase</fullName>
        <shortName evidence="3">Nucleotide PPase</shortName>
    </alternativeName>
</protein>
<sequence>MKLLLASRSPQRRAILTQLGIPFEVCPADVEELTAGDPAVIAVENAVRKATALADGDAATAGHTVLGVDTIVVIEGEIHGKPADAAHARRTLAALAGRHHDVLSGICVVEPGGEPRTALARTRVSFRPLDAETLDWYVATGEWEGRAGGYAIQGRGAALVAGIDGDYLNVVGLPVAAFLELLPAILRESS</sequence>
<comment type="catalytic activity">
    <reaction evidence="3">
        <text>a 2'-deoxyribonucleoside 5'-triphosphate + H2O = a 2'-deoxyribonucleoside 5'-phosphate + diphosphate + H(+)</text>
        <dbReference type="Rhea" id="RHEA:44644"/>
        <dbReference type="ChEBI" id="CHEBI:15377"/>
        <dbReference type="ChEBI" id="CHEBI:15378"/>
        <dbReference type="ChEBI" id="CHEBI:33019"/>
        <dbReference type="ChEBI" id="CHEBI:61560"/>
        <dbReference type="ChEBI" id="CHEBI:65317"/>
        <dbReference type="EC" id="3.6.1.9"/>
    </reaction>
</comment>
<reference evidence="4 5" key="2">
    <citation type="submission" date="2023-10" db="EMBL/GenBank/DDBJ databases">
        <authorList>
            <person name="Han X.F."/>
        </authorList>
    </citation>
    <scope>NUCLEOTIDE SEQUENCE [LARGE SCALE GENOMIC DNA]</scope>
    <source>
        <strain evidence="4 5">KCTC 39840</strain>
    </source>
</reference>
<keyword evidence="3" id="KW-0546">Nucleotide metabolism</keyword>
<keyword evidence="3" id="KW-0963">Cytoplasm</keyword>
<dbReference type="Gene3D" id="3.90.950.10">
    <property type="match status" value="1"/>
</dbReference>
<accession>A0ABU4HQS6</accession>
<evidence type="ECO:0000313" key="5">
    <source>
        <dbReference type="Proteomes" id="UP001284601"/>
    </source>
</evidence>
<reference evidence="5" key="1">
    <citation type="submission" date="2023-07" db="EMBL/GenBank/DDBJ databases">
        <title>Conexibacter stalactiti sp. nov., isolated from stalactites in a lava cave and emended description of the genus Conexibacter.</title>
        <authorList>
            <person name="Lee S.D."/>
        </authorList>
    </citation>
    <scope>NUCLEOTIDE SEQUENCE [LARGE SCALE GENOMIC DNA]</scope>
    <source>
        <strain evidence="5">KCTC 39840</strain>
    </source>
</reference>
<keyword evidence="2 3" id="KW-0378">Hydrolase</keyword>
<comment type="catalytic activity">
    <reaction evidence="3">
        <text>a ribonucleoside 5'-triphosphate + H2O = a ribonucleoside 5'-phosphate + diphosphate + H(+)</text>
        <dbReference type="Rhea" id="RHEA:23996"/>
        <dbReference type="ChEBI" id="CHEBI:15377"/>
        <dbReference type="ChEBI" id="CHEBI:15378"/>
        <dbReference type="ChEBI" id="CHEBI:33019"/>
        <dbReference type="ChEBI" id="CHEBI:58043"/>
        <dbReference type="ChEBI" id="CHEBI:61557"/>
        <dbReference type="EC" id="3.6.1.9"/>
    </reaction>
</comment>
<evidence type="ECO:0000256" key="2">
    <source>
        <dbReference type="ARBA" id="ARBA00022801"/>
    </source>
</evidence>